<accession>A0A8J2K9M3</accession>
<evidence type="ECO:0000256" key="6">
    <source>
        <dbReference type="ARBA" id="ARBA00023136"/>
    </source>
</evidence>
<reference evidence="8" key="1">
    <citation type="submission" date="2021-06" db="EMBL/GenBank/DDBJ databases">
        <authorList>
            <person name="Hodson N. C."/>
            <person name="Mongue J. A."/>
            <person name="Jaron S. K."/>
        </authorList>
    </citation>
    <scope>NUCLEOTIDE SEQUENCE</scope>
</reference>
<comment type="subcellular location">
    <subcellularLocation>
        <location evidence="1">Cell membrane</location>
    </subcellularLocation>
</comment>
<dbReference type="Proteomes" id="UP000708208">
    <property type="component" value="Unassembled WGS sequence"/>
</dbReference>
<evidence type="ECO:0000256" key="1">
    <source>
        <dbReference type="ARBA" id="ARBA00004236"/>
    </source>
</evidence>
<proteinExistence type="inferred from homology"/>
<sequence>MKFFGGDAEGRLKCKRLRNGSDEGWFEVKNGADNAYETGQVVRHNGASLLSTWRGDSCNQIRGSDATFFPPFVTKDQVTYLYIAAMCRSIKLNYVSSGKIKGVDTYKFVISLQNWMSPESNPENWCYCSAAPTDFENDTCKTNGVFNLAPCLFGAPIVLSQPHFYGAEDWIQDGVIGLAPDYDKHMTTVHFHPLTGTPVSGYARVQFNVDLIPFEEMPTFADTRHAMVPIGWMET</sequence>
<evidence type="ECO:0000256" key="7">
    <source>
        <dbReference type="ARBA" id="ARBA00023180"/>
    </source>
</evidence>
<dbReference type="GO" id="GO:0005044">
    <property type="term" value="F:scavenger receptor activity"/>
    <property type="evidence" value="ECO:0007669"/>
    <property type="project" value="TreeGrafter"/>
</dbReference>
<evidence type="ECO:0000256" key="5">
    <source>
        <dbReference type="ARBA" id="ARBA00022989"/>
    </source>
</evidence>
<evidence type="ECO:0000256" key="2">
    <source>
        <dbReference type="ARBA" id="ARBA00010532"/>
    </source>
</evidence>
<dbReference type="OrthoDB" id="18585at2759"/>
<gene>
    <name evidence="8" type="ORF">AFUS01_LOCUS20313</name>
</gene>
<dbReference type="InterPro" id="IPR002159">
    <property type="entry name" value="CD36_fam"/>
</dbReference>
<evidence type="ECO:0000313" key="9">
    <source>
        <dbReference type="Proteomes" id="UP000708208"/>
    </source>
</evidence>
<keyword evidence="5" id="KW-1133">Transmembrane helix</keyword>
<name>A0A8J2K9M3_9HEXA</name>
<evidence type="ECO:0000313" key="8">
    <source>
        <dbReference type="EMBL" id="CAG7731739.1"/>
    </source>
</evidence>
<keyword evidence="3" id="KW-1003">Cell membrane</keyword>
<dbReference type="EMBL" id="CAJVCH010219060">
    <property type="protein sequence ID" value="CAG7731739.1"/>
    <property type="molecule type" value="Genomic_DNA"/>
</dbReference>
<comment type="caution">
    <text evidence="8">The sequence shown here is derived from an EMBL/GenBank/DDBJ whole genome shotgun (WGS) entry which is preliminary data.</text>
</comment>
<comment type="similarity">
    <text evidence="2">Belongs to the CD36 family.</text>
</comment>
<dbReference type="GO" id="GO:0005737">
    <property type="term" value="C:cytoplasm"/>
    <property type="evidence" value="ECO:0007669"/>
    <property type="project" value="TreeGrafter"/>
</dbReference>
<keyword evidence="9" id="KW-1185">Reference proteome</keyword>
<evidence type="ECO:0000256" key="4">
    <source>
        <dbReference type="ARBA" id="ARBA00022692"/>
    </source>
</evidence>
<evidence type="ECO:0000256" key="3">
    <source>
        <dbReference type="ARBA" id="ARBA00022475"/>
    </source>
</evidence>
<protein>
    <submittedName>
        <fullName evidence="8">Uncharacterized protein</fullName>
    </submittedName>
</protein>
<feature type="non-terminal residue" evidence="8">
    <location>
        <position position="1"/>
    </location>
</feature>
<dbReference type="Pfam" id="PF01130">
    <property type="entry name" value="CD36"/>
    <property type="match status" value="1"/>
</dbReference>
<dbReference type="PANTHER" id="PTHR11923">
    <property type="entry name" value="SCAVENGER RECEPTOR CLASS B TYPE-1 SR-B1"/>
    <property type="match status" value="1"/>
</dbReference>
<dbReference type="GO" id="GO:0005886">
    <property type="term" value="C:plasma membrane"/>
    <property type="evidence" value="ECO:0007669"/>
    <property type="project" value="UniProtKB-SubCell"/>
</dbReference>
<keyword evidence="6" id="KW-0472">Membrane</keyword>
<keyword evidence="4" id="KW-0812">Transmembrane</keyword>
<organism evidence="8 9">
    <name type="scientific">Allacma fusca</name>
    <dbReference type="NCBI Taxonomy" id="39272"/>
    <lineage>
        <taxon>Eukaryota</taxon>
        <taxon>Metazoa</taxon>
        <taxon>Ecdysozoa</taxon>
        <taxon>Arthropoda</taxon>
        <taxon>Hexapoda</taxon>
        <taxon>Collembola</taxon>
        <taxon>Symphypleona</taxon>
        <taxon>Sminthuridae</taxon>
        <taxon>Allacma</taxon>
    </lineage>
</organism>
<dbReference type="PANTHER" id="PTHR11923:SF51">
    <property type="entry name" value="LYSOSOME MEMBRANE PROTEIN 2"/>
    <property type="match status" value="1"/>
</dbReference>
<dbReference type="AlphaFoldDB" id="A0A8J2K9M3"/>
<keyword evidence="7" id="KW-0325">Glycoprotein</keyword>